<reference evidence="3" key="1">
    <citation type="journal article" date="2019" name="bioRxiv">
        <title>The Genome of the Zebra Mussel, Dreissena polymorpha: A Resource for Invasive Species Research.</title>
        <authorList>
            <person name="McCartney M.A."/>
            <person name="Auch B."/>
            <person name="Kono T."/>
            <person name="Mallez S."/>
            <person name="Zhang Y."/>
            <person name="Obille A."/>
            <person name="Becker A."/>
            <person name="Abrahante J.E."/>
            <person name="Garbe J."/>
            <person name="Badalamenti J.P."/>
            <person name="Herman A."/>
            <person name="Mangelson H."/>
            <person name="Liachko I."/>
            <person name="Sullivan S."/>
            <person name="Sone E.D."/>
            <person name="Koren S."/>
            <person name="Silverstein K.A.T."/>
            <person name="Beckman K.B."/>
            <person name="Gohl D.M."/>
        </authorList>
    </citation>
    <scope>NUCLEOTIDE SEQUENCE</scope>
    <source>
        <strain evidence="3">Duluth1</strain>
        <tissue evidence="3">Whole animal</tissue>
    </source>
</reference>
<sequence length="293" mass="30905">MNFKLPSDIDHVTWAVDVDGNGDEIVLPTHAPTSEPVKHVHHVIHDHTRTLGHVTSSSGTDQWTCTTRYSELSAIGDDKTTDISCISGEIMTGCSSRTMDGSSVRDGEYFQFSNGAATCRAVNAFQSAAPVQAVARCCSRRSLQCTYMTAGPSLPGKEEQIAVTCPGHSFPVGCTSYTYFGFMDGAYSNGTDCVAQGDGARLDYTVFVYAACCQAPSMTCHVRRSAPSGLKRGDRASVTCSAGETLVGCSVYSEDGSTGGAMPDSTGRGCTAFNGQERFPGEDSVNAIAVCCT</sequence>
<reference evidence="3" key="2">
    <citation type="submission" date="2020-11" db="EMBL/GenBank/DDBJ databases">
        <authorList>
            <person name="McCartney M.A."/>
            <person name="Auch B."/>
            <person name="Kono T."/>
            <person name="Mallez S."/>
            <person name="Becker A."/>
            <person name="Gohl D.M."/>
            <person name="Silverstein K.A.T."/>
            <person name="Koren S."/>
            <person name="Bechman K.B."/>
            <person name="Herman A."/>
            <person name="Abrahante J.E."/>
            <person name="Garbe J."/>
        </authorList>
    </citation>
    <scope>NUCLEOTIDE SEQUENCE</scope>
    <source>
        <strain evidence="3">Duluth1</strain>
        <tissue evidence="3">Whole animal</tissue>
    </source>
</reference>
<dbReference type="Gene3D" id="2.60.120.690">
    <property type="entry name" value="Proprotein convertase subtilisin/kexin type 9"/>
    <property type="match status" value="1"/>
</dbReference>
<evidence type="ECO:0000313" key="3">
    <source>
        <dbReference type="EMBL" id="KAH3729616.1"/>
    </source>
</evidence>
<feature type="domain" description="Proprotein convertase subtilisin/kexin type 9 C-terminal" evidence="2">
    <location>
        <begin position="214"/>
        <end position="292"/>
    </location>
</feature>
<accession>A0A9D4CRN3</accession>
<dbReference type="EMBL" id="JAIWYP010000012">
    <property type="protein sequence ID" value="KAH3729616.1"/>
    <property type="molecule type" value="Genomic_DNA"/>
</dbReference>
<evidence type="ECO:0000259" key="2">
    <source>
        <dbReference type="Pfam" id="PF18463"/>
    </source>
</evidence>
<proteinExistence type="predicted"/>
<dbReference type="InterPro" id="IPR041051">
    <property type="entry name" value="PCSK9_C3"/>
</dbReference>
<dbReference type="Pfam" id="PF18463">
    <property type="entry name" value="PCSK9_C3"/>
    <property type="match status" value="1"/>
</dbReference>
<dbReference type="AlphaFoldDB" id="A0A9D4CRN3"/>
<dbReference type="InterPro" id="IPR041254">
    <property type="entry name" value="PCSK9_C1"/>
</dbReference>
<evidence type="ECO:0000313" key="4">
    <source>
        <dbReference type="Proteomes" id="UP000828390"/>
    </source>
</evidence>
<gene>
    <name evidence="3" type="ORF">DPMN_055591</name>
</gene>
<keyword evidence="4" id="KW-1185">Reference proteome</keyword>
<dbReference type="Pfam" id="PF18459">
    <property type="entry name" value="PCSK9_C1"/>
    <property type="match status" value="1"/>
</dbReference>
<dbReference type="Proteomes" id="UP000828390">
    <property type="component" value="Unassembled WGS sequence"/>
</dbReference>
<organism evidence="3 4">
    <name type="scientific">Dreissena polymorpha</name>
    <name type="common">Zebra mussel</name>
    <name type="synonym">Mytilus polymorpha</name>
    <dbReference type="NCBI Taxonomy" id="45954"/>
    <lineage>
        <taxon>Eukaryota</taxon>
        <taxon>Metazoa</taxon>
        <taxon>Spiralia</taxon>
        <taxon>Lophotrochozoa</taxon>
        <taxon>Mollusca</taxon>
        <taxon>Bivalvia</taxon>
        <taxon>Autobranchia</taxon>
        <taxon>Heteroconchia</taxon>
        <taxon>Euheterodonta</taxon>
        <taxon>Imparidentia</taxon>
        <taxon>Neoheterodontei</taxon>
        <taxon>Myida</taxon>
        <taxon>Dreissenoidea</taxon>
        <taxon>Dreissenidae</taxon>
        <taxon>Dreissena</taxon>
    </lineage>
</organism>
<feature type="domain" description="Proprotein convertase subtilisin/kexin type 9 C-terminal" evidence="1">
    <location>
        <begin position="61"/>
        <end position="139"/>
    </location>
</feature>
<name>A0A9D4CRN3_DREPO</name>
<protein>
    <submittedName>
        <fullName evidence="3">Uncharacterized protein</fullName>
    </submittedName>
</protein>
<evidence type="ECO:0000259" key="1">
    <source>
        <dbReference type="Pfam" id="PF18459"/>
    </source>
</evidence>
<comment type="caution">
    <text evidence="3">The sequence shown here is derived from an EMBL/GenBank/DDBJ whole genome shotgun (WGS) entry which is preliminary data.</text>
</comment>